<feature type="chain" id="PRO_5041947592" description="Fibronectin type-III domain-containing protein" evidence="2">
    <location>
        <begin position="20"/>
        <end position="1657"/>
    </location>
</feature>
<dbReference type="SMART" id="SM00060">
    <property type="entry name" value="FN3"/>
    <property type="match status" value="5"/>
</dbReference>
<dbReference type="SUPFAM" id="SSF49265">
    <property type="entry name" value="Fibronectin type III"/>
    <property type="match status" value="3"/>
</dbReference>
<name>A0AAE1PZS9_9EUCA</name>
<feature type="compositionally biased region" description="Basic and acidic residues" evidence="1">
    <location>
        <begin position="1554"/>
        <end position="1566"/>
    </location>
</feature>
<keyword evidence="5" id="KW-1185">Reference proteome</keyword>
<feature type="domain" description="Fibronectin type-III" evidence="3">
    <location>
        <begin position="709"/>
        <end position="804"/>
    </location>
</feature>
<evidence type="ECO:0000256" key="1">
    <source>
        <dbReference type="SAM" id="MobiDB-lite"/>
    </source>
</evidence>
<protein>
    <recommendedName>
        <fullName evidence="3">Fibronectin type-III domain-containing protein</fullName>
    </recommendedName>
</protein>
<dbReference type="InterPro" id="IPR036116">
    <property type="entry name" value="FN3_sf"/>
</dbReference>
<feature type="region of interest" description="Disordered" evidence="1">
    <location>
        <begin position="1553"/>
        <end position="1581"/>
    </location>
</feature>
<feature type="compositionally biased region" description="Polar residues" evidence="1">
    <location>
        <begin position="1098"/>
        <end position="1113"/>
    </location>
</feature>
<keyword evidence="2" id="KW-0732">Signal</keyword>
<sequence length="1657" mass="186310">MAWMLRVALLVWLAMVVASSDDSRFKCFPFSGSVSRGTPCVLTLPSPVTSLIAWRAEGSNAKRLARQQKRAASSCPGTDCVAIHPSGDIVAEVGTPYEAECVFDPTRVKAEEVYFQSRAEDNHPPRQFPHTIVDNSTIRMKMNHSEGTKYILGCMLGERPMCERSVFIGYMPQDVKNFSCISHNWTTLNCTWSRPDNPVKVNYTLTYVVPGFLDTRTCPKTEEGKDWCFWNESHFNKRNNWVITFIATSAISPEVIMYNHSISSWAAVIPERAANFVAYATGPREVNLTWTLPHPIDVFPGNVTLEVKYRTLRIGVNDVRDQSPWHLNDVWEVKPKQFHREVFNKVIDNLHPYVEYEFQVRLHTGTGAIRDHMWSKPAFAVNTTTPTRPTRAPKTTRGMFVVEDTRYSRNINLMWQEVDPLYWNAPNFHYTITVYNERDVSPLSKVDDVTETFHILRNLSKDIPYRFEVMPVNSEGFPEELNLTSSLVVPKMSAILKTPPYFRVIAYQGHGKTTYSVRWRLPEWRDHVESVTLYWCKQLEYENSCKTKLDWKVLDNPTSGVENLTNFDSSRRYMFGISLESHNSSSGIKWSSCVANHGDRPPGIEDFTHSYITSTSVALRWELNCKAQAADPRGFNISICRVPSVNTSCSSANEEFVLINKESVTRKLVENLRPYTHYTFSIATLTDVGLSHWSSSLSVTTEPDKPSGPPLQLRDTEKGQGWVLVTWNPPRPEDRNGKVIAYLVGGDYPYDGSATVFTESHNFTNLDAWTDYTFKVRACCAGRQQGELLCSDEAGLINIRTNIGKPGKMGGIEQMSNSEVGWDFDDCNGPNCSFELRYKVNGTTHIQEISAGRVSTNISGLNISCSEEQNEVSISMRAVGWDEENSRLEGPWSKKQLVCFPPGSYRNNDIPSLRPQLPQNTFNIYSPTSNQYFSFPIVLSHRRNNVVWFPVNLHQVSFVTNPLEEHHSGSSDTAQPLIRDEESLIEGWDREQQQGIVNQGDTNHNNVNYRDSQTYSKYWPSIIMRSISPEVMHLLDREAHVSPSHIRSRNSYQVPHTEVRDSGVGSGTIERQSTINGPNSIESAGQDHFHEAGKSRVPSHSTNSVFQEGPSNNRDYHLGRSCPLIELMRAEGAQVSLIADSEKFELNIKGNSNIFKLLQGTSSIPQFTRDHSHVSEFISARTSGSISAEAPTEEVSRTSSLVESDPQFEEMREDPNSPRHNINVKGDQSFTNSEREISFPVDSQANDTDSEGIIVGREDLSHASALSRQVEPYIPSVDAVAAQNFSADTDYIFLNVNNSVQNHSFSTEEVLEDSEFDASRADNFSETLVFKDQRSIPHYVKVPNNGKSKELNSTETTVTNGAETARGNGTHHDITPPQQPENPVNDNSSSISHSESEDGHRLRRSTELQTPMVEPVNSNLPSSDSYESDSSLHFTSQKTQELKFGKESDRVVETHQTLKPIISHASGEELDNYSSLHVSQQFHGTTEEQNLGNFEQLKTSAVYHLGPIGSFNGIVGRVVSQLMDEELADRETGQVPSDPLLRSKAVAEQISLSEENREDLNEEREFTQTQPKSVHGAPCPFKDLDKSEDMILKIHSYDTEEFELNVQGSGQLHEVIGKLLHGLQSEVGNENQPEENEILVAATDYSSSKGDASNGFK</sequence>
<feature type="compositionally biased region" description="Low complexity" evidence="1">
    <location>
        <begin position="1417"/>
        <end position="1432"/>
    </location>
</feature>
<dbReference type="CDD" id="cd00063">
    <property type="entry name" value="FN3"/>
    <property type="match status" value="4"/>
</dbReference>
<evidence type="ECO:0000313" key="5">
    <source>
        <dbReference type="Proteomes" id="UP001292094"/>
    </source>
</evidence>
<feature type="domain" description="Fibronectin type-III" evidence="3">
    <location>
        <begin position="603"/>
        <end position="704"/>
    </location>
</feature>
<organism evidence="4 5">
    <name type="scientific">Petrolisthes manimaculis</name>
    <dbReference type="NCBI Taxonomy" id="1843537"/>
    <lineage>
        <taxon>Eukaryota</taxon>
        <taxon>Metazoa</taxon>
        <taxon>Ecdysozoa</taxon>
        <taxon>Arthropoda</taxon>
        <taxon>Crustacea</taxon>
        <taxon>Multicrustacea</taxon>
        <taxon>Malacostraca</taxon>
        <taxon>Eumalacostraca</taxon>
        <taxon>Eucarida</taxon>
        <taxon>Decapoda</taxon>
        <taxon>Pleocyemata</taxon>
        <taxon>Anomura</taxon>
        <taxon>Galatheoidea</taxon>
        <taxon>Porcellanidae</taxon>
        <taxon>Petrolisthes</taxon>
    </lineage>
</organism>
<reference evidence="4" key="1">
    <citation type="submission" date="2023-11" db="EMBL/GenBank/DDBJ databases">
        <title>Genome assemblies of two species of porcelain crab, Petrolisthes cinctipes and Petrolisthes manimaculis (Anomura: Porcellanidae).</title>
        <authorList>
            <person name="Angst P."/>
        </authorList>
    </citation>
    <scope>NUCLEOTIDE SEQUENCE</scope>
    <source>
        <strain evidence="4">PB745_02</strain>
        <tissue evidence="4">Gill</tissue>
    </source>
</reference>
<accession>A0AAE1PZS9</accession>
<gene>
    <name evidence="4" type="ORF">Pmani_012786</name>
</gene>
<dbReference type="Pfam" id="PF00041">
    <property type="entry name" value="fn3"/>
    <property type="match status" value="2"/>
</dbReference>
<feature type="region of interest" description="Disordered" evidence="1">
    <location>
        <begin position="1184"/>
        <end position="1225"/>
    </location>
</feature>
<proteinExistence type="predicted"/>
<dbReference type="Proteomes" id="UP001292094">
    <property type="component" value="Unassembled WGS sequence"/>
</dbReference>
<dbReference type="InterPro" id="IPR003961">
    <property type="entry name" value="FN3_dom"/>
</dbReference>
<feature type="domain" description="Fibronectin type-III" evidence="3">
    <location>
        <begin position="392"/>
        <end position="501"/>
    </location>
</feature>
<dbReference type="GO" id="GO:0016020">
    <property type="term" value="C:membrane"/>
    <property type="evidence" value="ECO:0007669"/>
    <property type="project" value="UniProtKB-SubCell"/>
</dbReference>
<dbReference type="EMBL" id="JAWZYT010001051">
    <property type="protein sequence ID" value="KAK4316027.1"/>
    <property type="molecule type" value="Genomic_DNA"/>
</dbReference>
<evidence type="ECO:0000259" key="3">
    <source>
        <dbReference type="PROSITE" id="PS50853"/>
    </source>
</evidence>
<feature type="signal peptide" evidence="2">
    <location>
        <begin position="1"/>
        <end position="19"/>
    </location>
</feature>
<feature type="compositionally biased region" description="Basic and acidic residues" evidence="1">
    <location>
        <begin position="1394"/>
        <end position="1406"/>
    </location>
</feature>
<evidence type="ECO:0000313" key="4">
    <source>
        <dbReference type="EMBL" id="KAK4316027.1"/>
    </source>
</evidence>
<dbReference type="InterPro" id="IPR050713">
    <property type="entry name" value="RTP_Phos/Ushers"/>
</dbReference>
<dbReference type="PROSITE" id="PS50853">
    <property type="entry name" value="FN3"/>
    <property type="match status" value="4"/>
</dbReference>
<feature type="domain" description="Fibronectin type-III" evidence="3">
    <location>
        <begin position="272"/>
        <end position="390"/>
    </location>
</feature>
<dbReference type="PANTHER" id="PTHR46957">
    <property type="entry name" value="CYTOKINE RECEPTOR"/>
    <property type="match status" value="1"/>
</dbReference>
<dbReference type="InterPro" id="IPR013783">
    <property type="entry name" value="Ig-like_fold"/>
</dbReference>
<dbReference type="Gene3D" id="2.60.40.10">
    <property type="entry name" value="Immunoglobulins"/>
    <property type="match status" value="5"/>
</dbReference>
<evidence type="ECO:0000256" key="2">
    <source>
        <dbReference type="SAM" id="SignalP"/>
    </source>
</evidence>
<feature type="region of interest" description="Disordered" evidence="1">
    <location>
        <begin position="1092"/>
        <end position="1113"/>
    </location>
</feature>
<comment type="caution">
    <text evidence="4">The sequence shown here is derived from an EMBL/GenBank/DDBJ whole genome shotgun (WGS) entry which is preliminary data.</text>
</comment>
<feature type="region of interest" description="Disordered" evidence="1">
    <location>
        <begin position="1053"/>
        <end position="1077"/>
    </location>
</feature>
<feature type="region of interest" description="Disordered" evidence="1">
    <location>
        <begin position="1360"/>
        <end position="1448"/>
    </location>
</feature>
<dbReference type="PANTHER" id="PTHR46957:SF3">
    <property type="entry name" value="CYTOKINE RECEPTOR"/>
    <property type="match status" value="1"/>
</dbReference>